<feature type="transmembrane region" description="Helical" evidence="2">
    <location>
        <begin position="583"/>
        <end position="603"/>
    </location>
</feature>
<keyword evidence="2" id="KW-0812">Transmembrane</keyword>
<dbReference type="Pfam" id="PF01841">
    <property type="entry name" value="Transglut_core"/>
    <property type="match status" value="1"/>
</dbReference>
<keyword evidence="2" id="KW-0472">Membrane</keyword>
<dbReference type="STRING" id="34103.SAMN05421778_11557"/>
<dbReference type="EMBL" id="AZRA01000050">
    <property type="protein sequence ID" value="KDB52395.1"/>
    <property type="molecule type" value="Genomic_DNA"/>
</dbReference>
<dbReference type="SMART" id="SM00460">
    <property type="entry name" value="TGc"/>
    <property type="match status" value="1"/>
</dbReference>
<dbReference type="PANTHER" id="PTHR42736:SF1">
    <property type="entry name" value="PROTEIN-GLUTAMINE GAMMA-GLUTAMYLTRANSFERASE"/>
    <property type="match status" value="1"/>
</dbReference>
<dbReference type="Pfam" id="PF11992">
    <property type="entry name" value="TgpA_N"/>
    <property type="match status" value="1"/>
</dbReference>
<organism evidence="4 5">
    <name type="scientific">Sphaerotilus natans subsp. natans DSM 6575</name>
    <dbReference type="NCBI Taxonomy" id="1286631"/>
    <lineage>
        <taxon>Bacteria</taxon>
        <taxon>Pseudomonadati</taxon>
        <taxon>Pseudomonadota</taxon>
        <taxon>Betaproteobacteria</taxon>
        <taxon>Burkholderiales</taxon>
        <taxon>Sphaerotilaceae</taxon>
        <taxon>Sphaerotilus</taxon>
    </lineage>
</organism>
<dbReference type="PANTHER" id="PTHR42736">
    <property type="entry name" value="PROTEIN-GLUTAMINE GAMMA-GLUTAMYLTRANSFERASE"/>
    <property type="match status" value="1"/>
</dbReference>
<dbReference type="InterPro" id="IPR021878">
    <property type="entry name" value="TgpA_N"/>
</dbReference>
<accession>A0A059KM02</accession>
<dbReference type="Proteomes" id="UP000026714">
    <property type="component" value="Unassembled WGS sequence"/>
</dbReference>
<sequence>MNMRPSALAVAIDSRPRETRDTLFLLAVLAWTLLPQIAQVPAWCSALAYAALAWRARLAWRGAALPSRWLLLLALVGASLGTVISHQTLLGKSAGLTLLVVLAALKTLELRARRDATVVFFLGFFLVLASFLHSQSLLTALAMGISVWTLLAALVLAHMPEDRPPLTLALGLAARLLLTGLPLIVLLFLLFPRVAPLWSLPADGTGRTGLSDRMQLGQVAELAQDDSPALRVQFDGEPPPPELRYFRGPVLADPDGSGWRMRPGLTSEPAPAPAPGAPLLRYRMTVEPLNISTLPLLERARFAPLPAEGHPRWLRHRDGAWLADRPLSGRLQVQAQALLDTPLHRAPAGAGTGAGAAPPSPAEPAPALRQDLALPDGRHPRTRAWAQAQLDADGRARDEPARAAQQLLDHIRRQPYVYTLTPGESGPEPVDEFWLDRRSGFCEHYASAFVIAMRAVGVPARLVTGYQGGRINPVNGMLEVRQSDAHAWAEYHEPRRGWVRIDPTAAVAPERILQPARAGGGGGAIADTFAALDPLLLERMRALWSAADHRWNQWVLGYGSQGQRELARSLGWQMPDATTLARLLAGLIGGLALVGALMLIGPLRRRDPDRLWRQGQAQLREGLRRRGLPVAEHHGPDTLAQQVRQRWGAAGEPLATRLQDLGRWRYARQEQRGALRPLLRQARQALRRLPPS</sequence>
<evidence type="ECO:0000256" key="2">
    <source>
        <dbReference type="SAM" id="Phobius"/>
    </source>
</evidence>
<feature type="transmembrane region" description="Helical" evidence="2">
    <location>
        <begin position="70"/>
        <end position="103"/>
    </location>
</feature>
<keyword evidence="5" id="KW-1185">Reference proteome</keyword>
<dbReference type="eggNOG" id="COG1305">
    <property type="taxonomic scope" value="Bacteria"/>
</dbReference>
<comment type="caution">
    <text evidence="4">The sequence shown here is derived from an EMBL/GenBank/DDBJ whole genome shotgun (WGS) entry which is preliminary data.</text>
</comment>
<name>A0A059KM02_9BURK</name>
<protein>
    <recommendedName>
        <fullName evidence="3">Transglutaminase-like domain-containing protein</fullName>
    </recommendedName>
</protein>
<dbReference type="InterPro" id="IPR038765">
    <property type="entry name" value="Papain-like_cys_pep_sf"/>
</dbReference>
<evidence type="ECO:0000313" key="4">
    <source>
        <dbReference type="EMBL" id="KDB52395.1"/>
    </source>
</evidence>
<evidence type="ECO:0000313" key="5">
    <source>
        <dbReference type="Proteomes" id="UP000026714"/>
    </source>
</evidence>
<dbReference type="Gene3D" id="3.10.620.30">
    <property type="match status" value="1"/>
</dbReference>
<feature type="transmembrane region" description="Helical" evidence="2">
    <location>
        <begin position="115"/>
        <end position="132"/>
    </location>
</feature>
<feature type="region of interest" description="Disordered" evidence="1">
    <location>
        <begin position="344"/>
        <end position="367"/>
    </location>
</feature>
<reference evidence="4 5" key="1">
    <citation type="journal article" date="2014" name="FEMS Microbiol. Ecol.">
        <title>Sphaerotilus natans encrusted with nanoball-shaped Fe(III) oxide minerals formed by nitrate-reducing mixotrophic Fe(II) oxidation.</title>
        <authorList>
            <person name="Park S."/>
            <person name="Kim D.H."/>
            <person name="Lee J.H."/>
            <person name="Hur H.G."/>
        </authorList>
    </citation>
    <scope>NUCLEOTIDE SEQUENCE [LARGE SCALE GENOMIC DNA]</scope>
    <source>
        <strain evidence="4 5">DSM 6575</strain>
    </source>
</reference>
<dbReference type="AlphaFoldDB" id="A0A059KM02"/>
<keyword evidence="2" id="KW-1133">Transmembrane helix</keyword>
<feature type="transmembrane region" description="Helical" evidence="2">
    <location>
        <begin position="169"/>
        <end position="191"/>
    </location>
</feature>
<gene>
    <name evidence="4" type="ORF">X805_20100</name>
</gene>
<evidence type="ECO:0000259" key="3">
    <source>
        <dbReference type="SMART" id="SM00460"/>
    </source>
</evidence>
<dbReference type="InterPro" id="IPR002931">
    <property type="entry name" value="Transglutaminase-like"/>
</dbReference>
<feature type="domain" description="Transglutaminase-like" evidence="3">
    <location>
        <begin position="434"/>
        <end position="505"/>
    </location>
</feature>
<dbReference type="InterPro" id="IPR052901">
    <property type="entry name" value="Bact_TGase-like"/>
</dbReference>
<dbReference type="PATRIC" id="fig|1286631.3.peg.1976"/>
<evidence type="ECO:0000256" key="1">
    <source>
        <dbReference type="SAM" id="MobiDB-lite"/>
    </source>
</evidence>
<dbReference type="SUPFAM" id="SSF54001">
    <property type="entry name" value="Cysteine proteinases"/>
    <property type="match status" value="1"/>
</dbReference>
<feature type="transmembrane region" description="Helical" evidence="2">
    <location>
        <begin position="138"/>
        <end position="157"/>
    </location>
</feature>
<proteinExistence type="predicted"/>